<sequence length="60" mass="6917">MVHNFCRRNEDETGKQPVGRIRRLRRHPAMQTPTRFNCLMALRLSGLQLLSASDAKNPAR</sequence>
<proteinExistence type="predicted"/>
<dbReference type="EMBL" id="SUQN01000007">
    <property type="protein sequence ID" value="NTZ52144.1"/>
    <property type="molecule type" value="Genomic_DNA"/>
</dbReference>
<feature type="region of interest" description="Disordered" evidence="1">
    <location>
        <begin position="1"/>
        <end position="20"/>
    </location>
</feature>
<evidence type="ECO:0000256" key="1">
    <source>
        <dbReference type="SAM" id="MobiDB-lite"/>
    </source>
</evidence>
<dbReference type="AlphaFoldDB" id="A0ABD6M643"/>
<organism evidence="2 3">
    <name type="scientific">Citrobacter gillenii</name>
    <dbReference type="NCBI Taxonomy" id="67828"/>
    <lineage>
        <taxon>Bacteria</taxon>
        <taxon>Pseudomonadati</taxon>
        <taxon>Pseudomonadota</taxon>
        <taxon>Gammaproteobacteria</taxon>
        <taxon>Enterobacterales</taxon>
        <taxon>Enterobacteriaceae</taxon>
        <taxon>Citrobacter</taxon>
        <taxon>Citrobacter freundii complex</taxon>
    </lineage>
</organism>
<dbReference type="Proteomes" id="UP000729009">
    <property type="component" value="Unassembled WGS sequence"/>
</dbReference>
<protein>
    <submittedName>
        <fullName evidence="2">Uncharacterized protein</fullName>
    </submittedName>
</protein>
<keyword evidence="3" id="KW-1185">Reference proteome</keyword>
<accession>A0ABD6M643</accession>
<evidence type="ECO:0000313" key="3">
    <source>
        <dbReference type="Proteomes" id="UP000729009"/>
    </source>
</evidence>
<comment type="caution">
    <text evidence="2">The sequence shown here is derived from an EMBL/GenBank/DDBJ whole genome shotgun (WGS) entry which is preliminary data.</text>
</comment>
<name>A0ABD6M643_9ENTR</name>
<reference evidence="2 3" key="1">
    <citation type="submission" date="2019-05" db="EMBL/GenBank/DDBJ databases">
        <title>Draft genomes of bacterial isolates retrieved from different Forrest soils.</title>
        <authorList>
            <person name="Soares-Castro P."/>
            <person name="Santos P.M."/>
        </authorList>
    </citation>
    <scope>NUCLEOTIDE SEQUENCE [LARGE SCALE GENOMIC DNA]</scope>
    <source>
        <strain evidence="2 3">UMG736</strain>
    </source>
</reference>
<evidence type="ECO:0000313" key="2">
    <source>
        <dbReference type="EMBL" id="NTZ52144.1"/>
    </source>
</evidence>
<gene>
    <name evidence="2" type="ORF">FCH32_17860</name>
</gene>